<dbReference type="AlphaFoldDB" id="A0A1I7WHX9"/>
<evidence type="ECO:0000313" key="1">
    <source>
        <dbReference type="Proteomes" id="UP000095283"/>
    </source>
</evidence>
<accession>A0A1I7WHX9</accession>
<keyword evidence="1" id="KW-1185">Reference proteome</keyword>
<evidence type="ECO:0000313" key="2">
    <source>
        <dbReference type="WBParaSite" id="Hba_04611"/>
    </source>
</evidence>
<reference evidence="2" key="1">
    <citation type="submission" date="2016-11" db="UniProtKB">
        <authorList>
            <consortium name="WormBaseParasite"/>
        </authorList>
    </citation>
    <scope>IDENTIFICATION</scope>
</reference>
<protein>
    <submittedName>
        <fullName evidence="2">Phosphate acyltransferase</fullName>
    </submittedName>
</protein>
<organism evidence="1 2">
    <name type="scientific">Heterorhabditis bacteriophora</name>
    <name type="common">Entomopathogenic nematode worm</name>
    <dbReference type="NCBI Taxonomy" id="37862"/>
    <lineage>
        <taxon>Eukaryota</taxon>
        <taxon>Metazoa</taxon>
        <taxon>Ecdysozoa</taxon>
        <taxon>Nematoda</taxon>
        <taxon>Chromadorea</taxon>
        <taxon>Rhabditida</taxon>
        <taxon>Rhabditina</taxon>
        <taxon>Rhabditomorpha</taxon>
        <taxon>Strongyloidea</taxon>
        <taxon>Heterorhabditidae</taxon>
        <taxon>Heterorhabditis</taxon>
    </lineage>
</organism>
<name>A0A1I7WHX9_HETBA</name>
<dbReference type="WBParaSite" id="Hba_04611">
    <property type="protein sequence ID" value="Hba_04611"/>
    <property type="gene ID" value="Hba_04611"/>
</dbReference>
<proteinExistence type="predicted"/>
<dbReference type="Proteomes" id="UP000095283">
    <property type="component" value="Unplaced"/>
</dbReference>
<sequence>MATVIGTTHETAMRKSVLRLLKKIF</sequence>